<dbReference type="AlphaFoldDB" id="A0A4Q5KJT1"/>
<dbReference type="RefSeq" id="WP_130049479.1">
    <property type="nucleotide sequence ID" value="NZ_SEZK01000094.1"/>
</dbReference>
<dbReference type="EMBL" id="SEZK01000094">
    <property type="protein sequence ID" value="RYU46509.1"/>
    <property type="molecule type" value="Genomic_DNA"/>
</dbReference>
<name>A0A4Q5KJT1_9GAMM</name>
<evidence type="ECO:0000313" key="2">
    <source>
        <dbReference type="EMBL" id="RYU59884.1"/>
    </source>
</evidence>
<organism evidence="1 3">
    <name type="scientific">Aliivibrio finisterrensis</name>
    <dbReference type="NCBI Taxonomy" id="511998"/>
    <lineage>
        <taxon>Bacteria</taxon>
        <taxon>Pseudomonadati</taxon>
        <taxon>Pseudomonadota</taxon>
        <taxon>Gammaproteobacteria</taxon>
        <taxon>Vibrionales</taxon>
        <taxon>Vibrionaceae</taxon>
        <taxon>Aliivibrio</taxon>
    </lineage>
</organism>
<evidence type="ECO:0000313" key="3">
    <source>
        <dbReference type="Proteomes" id="UP000294063"/>
    </source>
</evidence>
<keyword evidence="4" id="KW-1185">Reference proteome</keyword>
<comment type="caution">
    <text evidence="1">The sequence shown here is derived from an EMBL/GenBank/DDBJ whole genome shotgun (WGS) entry which is preliminary data.</text>
</comment>
<sequence length="141" mass="15945">MTRYHNIDLLLDNGFKQFKNTTVFSSGHVSLISPSVAKNNTGSYWFDVRKVNLNRLGEAPFILVRIVPDLFIFEPLASIDTLLAEEYMDNRPHSGDVWGIKMELDLVSMQAIVFNVKASNYELKLNIQSLVDIQAKLVTLG</sequence>
<accession>A0A4Q5KJT1</accession>
<protein>
    <submittedName>
        <fullName evidence="1">Uncharacterized protein</fullName>
    </submittedName>
</protein>
<gene>
    <name evidence="2" type="ORF">ERW53_19725</name>
    <name evidence="1" type="ORF">ERW57_19200</name>
</gene>
<dbReference type="Proteomes" id="UP000294166">
    <property type="component" value="Unassembled WGS sequence"/>
</dbReference>
<evidence type="ECO:0000313" key="1">
    <source>
        <dbReference type="EMBL" id="RYU46509.1"/>
    </source>
</evidence>
<proteinExistence type="predicted"/>
<dbReference type="Proteomes" id="UP000294063">
    <property type="component" value="Unassembled WGS sequence"/>
</dbReference>
<reference evidence="3 4" key="1">
    <citation type="submission" date="2019-02" db="EMBL/GenBank/DDBJ databases">
        <title>Genome sequences of Aliivibrio finisterrensis strains from farmed Atlantic salmon.</title>
        <authorList>
            <person name="Bowman J.P."/>
        </authorList>
    </citation>
    <scope>NUCLEOTIDE SEQUENCE [LARGE SCALE GENOMIC DNA]</scope>
    <source>
        <strain evidence="2 4">A21</strain>
        <strain evidence="1 3">A46</strain>
    </source>
</reference>
<dbReference type="EMBL" id="SEZN01000060">
    <property type="protein sequence ID" value="RYU59884.1"/>
    <property type="molecule type" value="Genomic_DNA"/>
</dbReference>
<evidence type="ECO:0000313" key="4">
    <source>
        <dbReference type="Proteomes" id="UP000294166"/>
    </source>
</evidence>